<dbReference type="Gene3D" id="2.70.170.10">
    <property type="entry name" value="Neurotransmitter-gated ion-channel ligand-binding domain"/>
    <property type="match status" value="1"/>
</dbReference>
<dbReference type="PRINTS" id="PR01670">
    <property type="entry name" value="GABAARRHO"/>
</dbReference>
<keyword evidence="22" id="KW-1185">Reference proteome</keyword>
<comment type="catalytic activity">
    <reaction evidence="16">
        <text>chloride(in) = chloride(out)</text>
        <dbReference type="Rhea" id="RHEA:29823"/>
        <dbReference type="ChEBI" id="CHEBI:17996"/>
    </reaction>
</comment>
<keyword evidence="4 19" id="KW-0812">Transmembrane</keyword>
<keyword evidence="9 19" id="KW-0472">Membrane</keyword>
<dbReference type="GeneID" id="107115387"/>
<name>A0ABM1KFT1_GEKJA</name>
<evidence type="ECO:0000313" key="22">
    <source>
        <dbReference type="Proteomes" id="UP000694871"/>
    </source>
</evidence>
<dbReference type="InterPro" id="IPR018000">
    <property type="entry name" value="Neurotransmitter_ion_chnl_CS"/>
</dbReference>
<evidence type="ECO:0000256" key="9">
    <source>
        <dbReference type="ARBA" id="ARBA00023136"/>
    </source>
</evidence>
<dbReference type="InterPro" id="IPR006028">
    <property type="entry name" value="GABAA/Glycine_rcpt"/>
</dbReference>
<dbReference type="InterPro" id="IPR006201">
    <property type="entry name" value="Neur_channel"/>
</dbReference>
<evidence type="ECO:0000256" key="15">
    <source>
        <dbReference type="ARBA" id="ARBA00023303"/>
    </source>
</evidence>
<evidence type="ECO:0000256" key="3">
    <source>
        <dbReference type="ARBA" id="ARBA00022475"/>
    </source>
</evidence>
<keyword evidence="5" id="KW-0732">Signal</keyword>
<evidence type="ECO:0000256" key="5">
    <source>
        <dbReference type="ARBA" id="ARBA00022729"/>
    </source>
</evidence>
<keyword evidence="3" id="KW-1003">Cell membrane</keyword>
<keyword evidence="12" id="KW-0325">Glycoprotein</keyword>
<keyword evidence="13" id="KW-0868">Chloride</keyword>
<keyword evidence="7" id="KW-0770">Synapse</keyword>
<keyword evidence="14" id="KW-0628">Postsynaptic cell membrane</keyword>
<dbReference type="PRINTS" id="PR00252">
    <property type="entry name" value="NRIONCHANNEL"/>
</dbReference>
<sequence length="455" mass="53140">MQGPGGTSDSMFKAGCTCIAGGYWREGRWTSSSHRMPYIVKLILLIFCLVLLGESRKHRRKRWTGQIEMQKTSHIYKKNHDITKIRKGKSEQLLRVDDHDFTMRPAFGGPAIPVGVDVQVESLDTISEVDMDFTMTLYLRHYWKDERLAFPSHTNKSMTFDGRLVKKIWVPDVFFVHSKRSFIHDTTTDNIMLRVFPDGHVLYSMRITVTAMCNMDFSRFPLDSQTCSLELESYAYTDEDLMLYWKNGNESLKTDEKISLSQFLIQKFHTTSRLAFYSSTGWYNRLYISFTLRRHIFFFLLQTYFPATLMVMLSWVSFWIDRRAVPARVSLEYAAVNYLTTVQERKQRKLREKFPCTCGISSTKTVLLDGTYSDSDVSSLERYARGQIVPEEDKQDKMVIHLTMNNESNSSRKKGLKGYVSLRIIQNTHVIDNYSRLIFPGTYIFFNLVYWSVFC</sequence>
<dbReference type="Pfam" id="PF02932">
    <property type="entry name" value="Neur_chan_memb"/>
    <property type="match status" value="1"/>
</dbReference>
<dbReference type="InterPro" id="IPR006202">
    <property type="entry name" value="Neur_chan_lig-bd"/>
</dbReference>
<evidence type="ECO:0000256" key="7">
    <source>
        <dbReference type="ARBA" id="ARBA00023018"/>
    </source>
</evidence>
<dbReference type="InterPro" id="IPR008057">
    <property type="entry name" value="GABAAa_rho_rcpt"/>
</dbReference>
<evidence type="ECO:0000256" key="1">
    <source>
        <dbReference type="ARBA" id="ARBA00004141"/>
    </source>
</evidence>
<dbReference type="SUPFAM" id="SSF90112">
    <property type="entry name" value="Neurotransmitter-gated ion-channel transmembrane pore"/>
    <property type="match status" value="1"/>
</dbReference>
<evidence type="ECO:0000256" key="17">
    <source>
        <dbReference type="ARBA" id="ARBA00031054"/>
    </source>
</evidence>
<evidence type="ECO:0000256" key="16">
    <source>
        <dbReference type="ARBA" id="ARBA00024167"/>
    </source>
</evidence>
<dbReference type="InterPro" id="IPR036734">
    <property type="entry name" value="Neur_chan_lig-bd_sf"/>
</dbReference>
<evidence type="ECO:0000313" key="23">
    <source>
        <dbReference type="RefSeq" id="XP_015272568.1"/>
    </source>
</evidence>
<keyword evidence="23" id="KW-0675">Receptor</keyword>
<dbReference type="InterPro" id="IPR038050">
    <property type="entry name" value="Neuro_actylchol_rec"/>
</dbReference>
<dbReference type="CDD" id="cd19005">
    <property type="entry name" value="LGIC_ECD_GABAAR_rho"/>
    <property type="match status" value="1"/>
</dbReference>
<protein>
    <recommendedName>
        <fullName evidence="17">GABA(C) receptor</fullName>
    </recommendedName>
</protein>
<feature type="domain" description="Neurotransmitter-gated ion-channel transmembrane" evidence="21">
    <location>
        <begin position="303"/>
        <end position="332"/>
    </location>
</feature>
<evidence type="ECO:0000256" key="13">
    <source>
        <dbReference type="ARBA" id="ARBA00023214"/>
    </source>
</evidence>
<evidence type="ECO:0000259" key="20">
    <source>
        <dbReference type="Pfam" id="PF02931"/>
    </source>
</evidence>
<keyword evidence="10" id="KW-1015">Disulfide bond</keyword>
<evidence type="ECO:0000256" key="18">
    <source>
        <dbReference type="ARBA" id="ARBA00034100"/>
    </source>
</evidence>
<feature type="domain" description="Neurotransmitter-gated ion-channel ligand-binding" evidence="20">
    <location>
        <begin position="96"/>
        <end position="295"/>
    </location>
</feature>
<evidence type="ECO:0000256" key="4">
    <source>
        <dbReference type="ARBA" id="ARBA00022692"/>
    </source>
</evidence>
<comment type="subcellular location">
    <subcellularLocation>
        <location evidence="1">Membrane</location>
        <topology evidence="1">Multi-pass membrane protein</topology>
    </subcellularLocation>
    <subcellularLocation>
        <location evidence="18">Postsynaptic cell membrane</location>
    </subcellularLocation>
</comment>
<organism evidence="22 23">
    <name type="scientific">Gekko japonicus</name>
    <name type="common">Schlegel's Japanese gecko</name>
    <dbReference type="NCBI Taxonomy" id="146911"/>
    <lineage>
        <taxon>Eukaryota</taxon>
        <taxon>Metazoa</taxon>
        <taxon>Chordata</taxon>
        <taxon>Craniata</taxon>
        <taxon>Vertebrata</taxon>
        <taxon>Euteleostomi</taxon>
        <taxon>Lepidosauria</taxon>
        <taxon>Squamata</taxon>
        <taxon>Bifurcata</taxon>
        <taxon>Gekkota</taxon>
        <taxon>Gekkonidae</taxon>
        <taxon>Gekkoninae</taxon>
        <taxon>Gekko</taxon>
    </lineage>
</organism>
<dbReference type="PRINTS" id="PR00253">
    <property type="entry name" value="GABAARECEPTR"/>
</dbReference>
<keyword evidence="8 19" id="KW-0406">Ion transport</keyword>
<evidence type="ECO:0000256" key="12">
    <source>
        <dbReference type="ARBA" id="ARBA00023180"/>
    </source>
</evidence>
<dbReference type="PANTHER" id="PTHR18945">
    <property type="entry name" value="NEUROTRANSMITTER GATED ION CHANNEL"/>
    <property type="match status" value="1"/>
</dbReference>
<dbReference type="SUPFAM" id="SSF63712">
    <property type="entry name" value="Nicotinic receptor ligand binding domain-like"/>
    <property type="match status" value="1"/>
</dbReference>
<keyword evidence="11" id="KW-0869">Chloride channel</keyword>
<keyword evidence="15 19" id="KW-0407">Ion channel</keyword>
<keyword evidence="6 19" id="KW-1133">Transmembrane helix</keyword>
<dbReference type="InterPro" id="IPR036719">
    <property type="entry name" value="Neuro-gated_channel_TM_sf"/>
</dbReference>
<feature type="transmembrane region" description="Helical" evidence="19">
    <location>
        <begin position="296"/>
        <end position="320"/>
    </location>
</feature>
<dbReference type="Proteomes" id="UP000694871">
    <property type="component" value="Unplaced"/>
</dbReference>
<dbReference type="InterPro" id="IPR006029">
    <property type="entry name" value="Neurotrans-gated_channel_TM"/>
</dbReference>
<comment type="similarity">
    <text evidence="19">Belongs to the ligand-gated ion channel (TC 1.A.9) family.</text>
</comment>
<gene>
    <name evidence="23" type="primary">LOC107115387</name>
</gene>
<dbReference type="RefSeq" id="XP_015272568.1">
    <property type="nucleotide sequence ID" value="XM_015417082.1"/>
</dbReference>
<evidence type="ECO:0000256" key="6">
    <source>
        <dbReference type="ARBA" id="ARBA00022989"/>
    </source>
</evidence>
<feature type="transmembrane region" description="Helical" evidence="19">
    <location>
        <begin position="36"/>
        <end position="53"/>
    </location>
</feature>
<evidence type="ECO:0000256" key="14">
    <source>
        <dbReference type="ARBA" id="ARBA00023257"/>
    </source>
</evidence>
<evidence type="ECO:0000256" key="2">
    <source>
        <dbReference type="ARBA" id="ARBA00022448"/>
    </source>
</evidence>
<evidence type="ECO:0000259" key="21">
    <source>
        <dbReference type="Pfam" id="PF02932"/>
    </source>
</evidence>
<proteinExistence type="inferred from homology"/>
<evidence type="ECO:0000256" key="10">
    <source>
        <dbReference type="ARBA" id="ARBA00023157"/>
    </source>
</evidence>
<accession>A0ABM1KFT1</accession>
<dbReference type="Pfam" id="PF02931">
    <property type="entry name" value="Neur_chan_LBD"/>
    <property type="match status" value="1"/>
</dbReference>
<evidence type="ECO:0000256" key="11">
    <source>
        <dbReference type="ARBA" id="ARBA00023173"/>
    </source>
</evidence>
<dbReference type="Gene3D" id="1.20.58.390">
    <property type="entry name" value="Neurotransmitter-gated ion-channel transmembrane domain"/>
    <property type="match status" value="1"/>
</dbReference>
<evidence type="ECO:0000256" key="8">
    <source>
        <dbReference type="ARBA" id="ARBA00023065"/>
    </source>
</evidence>
<comment type="caution">
    <text evidence="19">Lacks conserved residue(s) required for the propagation of feature annotation.</text>
</comment>
<dbReference type="PROSITE" id="PS00236">
    <property type="entry name" value="NEUROTR_ION_CHANNEL"/>
    <property type="match status" value="1"/>
</dbReference>
<keyword evidence="2 19" id="KW-0813">Transport</keyword>
<evidence type="ECO:0000256" key="19">
    <source>
        <dbReference type="RuleBase" id="RU000687"/>
    </source>
</evidence>
<reference evidence="23" key="1">
    <citation type="submission" date="2025-08" db="UniProtKB">
        <authorList>
            <consortium name="RefSeq"/>
        </authorList>
    </citation>
    <scope>IDENTIFICATION</scope>
</reference>